<protein>
    <submittedName>
        <fullName evidence="2">(African queen) hypothetical protein</fullName>
    </submittedName>
</protein>
<evidence type="ECO:0000259" key="1">
    <source>
        <dbReference type="PROSITE" id="PS50173"/>
    </source>
</evidence>
<dbReference type="PROSITE" id="PS50173">
    <property type="entry name" value="UMUC"/>
    <property type="match status" value="1"/>
</dbReference>
<comment type="caution">
    <text evidence="2">The sequence shown here is derived from an EMBL/GenBank/DDBJ whole genome shotgun (WGS) entry which is preliminary data.</text>
</comment>
<evidence type="ECO:0000313" key="2">
    <source>
        <dbReference type="EMBL" id="CAG9583215.1"/>
    </source>
</evidence>
<dbReference type="GO" id="GO:0042276">
    <property type="term" value="P:error-prone translesion synthesis"/>
    <property type="evidence" value="ECO:0007669"/>
    <property type="project" value="TreeGrafter"/>
</dbReference>
<dbReference type="AlphaFoldDB" id="A0A8J2WAF9"/>
<dbReference type="InterPro" id="IPR001126">
    <property type="entry name" value="UmuC"/>
</dbReference>
<evidence type="ECO:0000313" key="3">
    <source>
        <dbReference type="Proteomes" id="UP000789524"/>
    </source>
</evidence>
<dbReference type="InterPro" id="IPR043502">
    <property type="entry name" value="DNA/RNA_pol_sf"/>
</dbReference>
<dbReference type="GO" id="GO:0006281">
    <property type="term" value="P:DNA repair"/>
    <property type="evidence" value="ECO:0007669"/>
    <property type="project" value="InterPro"/>
</dbReference>
<dbReference type="Proteomes" id="UP000789524">
    <property type="component" value="Unassembled WGS sequence"/>
</dbReference>
<reference evidence="2" key="1">
    <citation type="submission" date="2021-09" db="EMBL/GenBank/DDBJ databases">
        <authorList>
            <person name="Martin H S."/>
        </authorList>
    </citation>
    <scope>NUCLEOTIDE SEQUENCE</scope>
</reference>
<proteinExistence type="predicted"/>
<dbReference type="OrthoDB" id="427711at2759"/>
<dbReference type="Pfam" id="PF00817">
    <property type="entry name" value="IMS"/>
    <property type="match status" value="1"/>
</dbReference>
<name>A0A8J2WAF9_9NEOP</name>
<dbReference type="Gene3D" id="3.30.70.270">
    <property type="match status" value="1"/>
</dbReference>
<feature type="domain" description="UmuC" evidence="1">
    <location>
        <begin position="1"/>
        <end position="82"/>
    </location>
</feature>
<dbReference type="GO" id="GO:0005634">
    <property type="term" value="C:nucleus"/>
    <property type="evidence" value="ECO:0007669"/>
    <property type="project" value="TreeGrafter"/>
</dbReference>
<dbReference type="SUPFAM" id="SSF56672">
    <property type="entry name" value="DNA/RNA polymerases"/>
    <property type="match status" value="1"/>
</dbReference>
<sequence>MYVACTELLKSMNVSVIDFATALRDEIKSKTNCPCSTGFGGNRLQARLATKEAKPNGQFFLTADIINDFMYNIELSDLLGVDMRPHINLSL</sequence>
<gene>
    <name evidence="2" type="ORF">DCHRY22_LOCUS14654</name>
</gene>
<dbReference type="GO" id="GO:0070987">
    <property type="term" value="P:error-free translesion synthesis"/>
    <property type="evidence" value="ECO:0007669"/>
    <property type="project" value="TreeGrafter"/>
</dbReference>
<accession>A0A8J2WAF9</accession>
<dbReference type="PANTHER" id="PTHR45990:SF1">
    <property type="entry name" value="DNA REPAIR PROTEIN REV1"/>
    <property type="match status" value="1"/>
</dbReference>
<organism evidence="2 3">
    <name type="scientific">Danaus chrysippus</name>
    <name type="common">African queen</name>
    <dbReference type="NCBI Taxonomy" id="151541"/>
    <lineage>
        <taxon>Eukaryota</taxon>
        <taxon>Metazoa</taxon>
        <taxon>Ecdysozoa</taxon>
        <taxon>Arthropoda</taxon>
        <taxon>Hexapoda</taxon>
        <taxon>Insecta</taxon>
        <taxon>Pterygota</taxon>
        <taxon>Neoptera</taxon>
        <taxon>Endopterygota</taxon>
        <taxon>Lepidoptera</taxon>
        <taxon>Glossata</taxon>
        <taxon>Ditrysia</taxon>
        <taxon>Papilionoidea</taxon>
        <taxon>Nymphalidae</taxon>
        <taxon>Danainae</taxon>
        <taxon>Danaini</taxon>
        <taxon>Danaina</taxon>
        <taxon>Danaus</taxon>
        <taxon>Anosia</taxon>
    </lineage>
</organism>
<keyword evidence="3" id="KW-1185">Reference proteome</keyword>
<dbReference type="EMBL" id="CAKASE010000081">
    <property type="protein sequence ID" value="CAG9583215.1"/>
    <property type="molecule type" value="Genomic_DNA"/>
</dbReference>
<dbReference type="PANTHER" id="PTHR45990">
    <property type="entry name" value="DNA REPAIR PROTEIN REV1"/>
    <property type="match status" value="1"/>
</dbReference>
<dbReference type="InterPro" id="IPR043128">
    <property type="entry name" value="Rev_trsase/Diguanyl_cyclase"/>
</dbReference>
<dbReference type="GO" id="GO:0003887">
    <property type="term" value="F:DNA-directed DNA polymerase activity"/>
    <property type="evidence" value="ECO:0007669"/>
    <property type="project" value="TreeGrafter"/>
</dbReference>
<dbReference type="GO" id="GO:0017125">
    <property type="term" value="F:deoxycytidyl transferase activity"/>
    <property type="evidence" value="ECO:0007669"/>
    <property type="project" value="TreeGrafter"/>
</dbReference>